<dbReference type="InterPro" id="IPR000863">
    <property type="entry name" value="Sulfotransferase_dom"/>
</dbReference>
<reference evidence="4 5" key="1">
    <citation type="submission" date="2013-11" db="EMBL/GenBank/DDBJ databases">
        <title>Genome sequencing of Stegodyphus mimosarum.</title>
        <authorList>
            <person name="Bechsgaard J."/>
        </authorList>
    </citation>
    <scope>NUCLEOTIDE SEQUENCE [LARGE SCALE GENOMIC DNA]</scope>
</reference>
<gene>
    <name evidence="4" type="ORF">X975_18648</name>
</gene>
<dbReference type="STRING" id="407821.A0A087UAL6"/>
<sequence>MAEVLKRPRYQTINGIRIPDFFSPKCFNETLNYKPKPADVFIVTYPKCGTTWMQNIAMYIFRKGKEMDHPQDFLRLCPFIDMIGAEGITKMPRPGAMKTHLPYTHMPYSSEAKYIFVARNPKDCCVSLYYHTRDHDGYGYWGAEFDDFFEIFMAGEVEYNDYFDHLMSWYPHRNDSNIFYTKYEDMKKDTKNVVIKLAKFLGKEYIDAIEQDNGVLNNILKFSSFEYMKIYLSAVYELNSDSTVLKEFEGLRYLCDYAGSLNPPEDKPKPEFVRKGIVGDWRSHFSEIQSNRLNQKFLERTKDT</sequence>
<keyword evidence="5" id="KW-1185">Reference proteome</keyword>
<comment type="similarity">
    <text evidence="1">Belongs to the sulfotransferase 1 family.</text>
</comment>
<dbReference type="Gene3D" id="3.40.50.300">
    <property type="entry name" value="P-loop containing nucleotide triphosphate hydrolases"/>
    <property type="match status" value="1"/>
</dbReference>
<organism evidence="4 5">
    <name type="scientific">Stegodyphus mimosarum</name>
    <name type="common">African social velvet spider</name>
    <dbReference type="NCBI Taxonomy" id="407821"/>
    <lineage>
        <taxon>Eukaryota</taxon>
        <taxon>Metazoa</taxon>
        <taxon>Ecdysozoa</taxon>
        <taxon>Arthropoda</taxon>
        <taxon>Chelicerata</taxon>
        <taxon>Arachnida</taxon>
        <taxon>Araneae</taxon>
        <taxon>Araneomorphae</taxon>
        <taxon>Entelegynae</taxon>
        <taxon>Eresoidea</taxon>
        <taxon>Eresidae</taxon>
        <taxon>Stegodyphus</taxon>
    </lineage>
</organism>
<feature type="domain" description="Sulfotransferase" evidence="3">
    <location>
        <begin position="38"/>
        <end position="303"/>
    </location>
</feature>
<evidence type="ECO:0000259" key="3">
    <source>
        <dbReference type="Pfam" id="PF00685"/>
    </source>
</evidence>
<evidence type="ECO:0000256" key="2">
    <source>
        <dbReference type="ARBA" id="ARBA00022679"/>
    </source>
</evidence>
<dbReference type="InterPro" id="IPR027417">
    <property type="entry name" value="P-loop_NTPase"/>
</dbReference>
<dbReference type="PANTHER" id="PTHR11783">
    <property type="entry name" value="SULFOTRANSFERASE SULT"/>
    <property type="match status" value="1"/>
</dbReference>
<protein>
    <submittedName>
        <fullName evidence="4">Sulfotransferase 1C4</fullName>
    </submittedName>
</protein>
<accession>A0A087UAL6</accession>
<evidence type="ECO:0000313" key="5">
    <source>
        <dbReference type="Proteomes" id="UP000054359"/>
    </source>
</evidence>
<dbReference type="OrthoDB" id="205623at2759"/>
<evidence type="ECO:0000313" key="4">
    <source>
        <dbReference type="EMBL" id="KFM74405.1"/>
    </source>
</evidence>
<dbReference type="EMBL" id="KK119020">
    <property type="protein sequence ID" value="KFM74405.1"/>
    <property type="molecule type" value="Genomic_DNA"/>
</dbReference>
<name>A0A087UAL6_STEMI</name>
<dbReference type="Pfam" id="PF00685">
    <property type="entry name" value="Sulfotransfer_1"/>
    <property type="match status" value="1"/>
</dbReference>
<dbReference type="AlphaFoldDB" id="A0A087UAL6"/>
<dbReference type="Proteomes" id="UP000054359">
    <property type="component" value="Unassembled WGS sequence"/>
</dbReference>
<dbReference type="OMA" id="RYQTING"/>
<feature type="non-terminal residue" evidence="4">
    <location>
        <position position="304"/>
    </location>
</feature>
<evidence type="ECO:0000256" key="1">
    <source>
        <dbReference type="ARBA" id="ARBA00005771"/>
    </source>
</evidence>
<dbReference type="GO" id="GO:0008146">
    <property type="term" value="F:sulfotransferase activity"/>
    <property type="evidence" value="ECO:0007669"/>
    <property type="project" value="InterPro"/>
</dbReference>
<proteinExistence type="inferred from homology"/>
<dbReference type="SUPFAM" id="SSF52540">
    <property type="entry name" value="P-loop containing nucleoside triphosphate hydrolases"/>
    <property type="match status" value="1"/>
</dbReference>
<keyword evidence="2 4" id="KW-0808">Transferase</keyword>